<dbReference type="EMBL" id="JAEPQZ010000018">
    <property type="protein sequence ID" value="KAG2172094.1"/>
    <property type="molecule type" value="Genomic_DNA"/>
</dbReference>
<feature type="region of interest" description="Disordered" evidence="1">
    <location>
        <begin position="193"/>
        <end position="273"/>
    </location>
</feature>
<sequence length="461" mass="51029">MFKSTLTVLLSLACASMVYADCAITLVSTTKAVTCVKTSATTCTAADTNTPLAATCPFTQNQVIAPSTDSHLHICNSDASLATGRTTLIGKGFTCAAIATVDTCPPVSVCGNGKRGIFALLRSSVLNTMAQLHVMMPILEHFFDQFFRLNWGKTFFFILAYMDDGAFELTWRNYFPSPGQLCACFPATQGQPIQLPPDDTIPQHYNHQPVTRKKKRRQRQTDEGYVTGLESIISNTTTDTDQSSSSSRGRRSKRPSSRRSKRRNQAHSRSQFYEIYPEENIEDAQLLGDVLISQPQYYDESNQDVQSASHAYSEEQEQPINSAEAAIEAAQQLFTTKLVDLTDKLSYIKRNMTTNSNSEQINQKDVGSDQQNAPTASSAAAALAKRPEAESDGEYLPNDRARARYSQLQDYNGLLGSTINDDDTPNYGEEGWSETEEEPSSQATEIINRVMDLGRKWWSSS</sequence>
<evidence type="ECO:0000256" key="1">
    <source>
        <dbReference type="SAM" id="MobiDB-lite"/>
    </source>
</evidence>
<gene>
    <name evidence="3" type="ORF">INT43_001571</name>
</gene>
<organism evidence="3 4">
    <name type="scientific">Mortierella isabellina</name>
    <name type="common">Filamentous fungus</name>
    <name type="synonym">Umbelopsis isabellina</name>
    <dbReference type="NCBI Taxonomy" id="91625"/>
    <lineage>
        <taxon>Eukaryota</taxon>
        <taxon>Fungi</taxon>
        <taxon>Fungi incertae sedis</taxon>
        <taxon>Mucoromycota</taxon>
        <taxon>Mucoromycotina</taxon>
        <taxon>Umbelopsidomycetes</taxon>
        <taxon>Umbelopsidales</taxon>
        <taxon>Umbelopsidaceae</taxon>
        <taxon>Umbelopsis</taxon>
    </lineage>
</organism>
<feature type="region of interest" description="Disordered" evidence="1">
    <location>
        <begin position="300"/>
        <end position="320"/>
    </location>
</feature>
<feature type="region of interest" description="Disordered" evidence="1">
    <location>
        <begin position="413"/>
        <end position="444"/>
    </location>
</feature>
<feature type="compositionally biased region" description="Polar residues" evidence="1">
    <location>
        <begin position="300"/>
        <end position="310"/>
    </location>
</feature>
<evidence type="ECO:0000256" key="2">
    <source>
        <dbReference type="SAM" id="SignalP"/>
    </source>
</evidence>
<protein>
    <submittedName>
        <fullName evidence="3">Uncharacterized protein</fullName>
    </submittedName>
</protein>
<evidence type="ECO:0000313" key="3">
    <source>
        <dbReference type="EMBL" id="KAG2172094.1"/>
    </source>
</evidence>
<feature type="compositionally biased region" description="Polar residues" evidence="1">
    <location>
        <begin position="232"/>
        <end position="242"/>
    </location>
</feature>
<feature type="region of interest" description="Disordered" evidence="1">
    <location>
        <begin position="356"/>
        <end position="398"/>
    </location>
</feature>
<reference evidence="3" key="1">
    <citation type="submission" date="2020-12" db="EMBL/GenBank/DDBJ databases">
        <title>Metabolic potential, ecology and presence of endohyphal bacteria is reflected in genomic diversity of Mucoromycotina.</title>
        <authorList>
            <person name="Muszewska A."/>
            <person name="Okrasinska A."/>
            <person name="Steczkiewicz K."/>
            <person name="Drgas O."/>
            <person name="Orlowska M."/>
            <person name="Perlinska-Lenart U."/>
            <person name="Aleksandrzak-Piekarczyk T."/>
            <person name="Szatraj K."/>
            <person name="Zielenkiewicz U."/>
            <person name="Pilsyk S."/>
            <person name="Malc E."/>
            <person name="Mieczkowski P."/>
            <person name="Kruszewska J.S."/>
            <person name="Biernat P."/>
            <person name="Pawlowska J."/>
        </authorList>
    </citation>
    <scope>NUCLEOTIDE SEQUENCE</scope>
    <source>
        <strain evidence="3">WA0000067209</strain>
    </source>
</reference>
<dbReference type="Proteomes" id="UP000654370">
    <property type="component" value="Unassembled WGS sequence"/>
</dbReference>
<feature type="compositionally biased region" description="Polar residues" evidence="1">
    <location>
        <begin position="356"/>
        <end position="372"/>
    </location>
</feature>
<accession>A0A8H7PDU7</accession>
<dbReference type="OrthoDB" id="2289342at2759"/>
<dbReference type="AlphaFoldDB" id="A0A8H7PDU7"/>
<proteinExistence type="predicted"/>
<name>A0A8H7PDU7_MORIS</name>
<feature type="compositionally biased region" description="Basic residues" evidence="1">
    <location>
        <begin position="248"/>
        <end position="266"/>
    </location>
</feature>
<evidence type="ECO:0000313" key="4">
    <source>
        <dbReference type="Proteomes" id="UP000654370"/>
    </source>
</evidence>
<keyword evidence="4" id="KW-1185">Reference proteome</keyword>
<comment type="caution">
    <text evidence="3">The sequence shown here is derived from an EMBL/GenBank/DDBJ whole genome shotgun (WGS) entry which is preliminary data.</text>
</comment>
<feature type="signal peptide" evidence="2">
    <location>
        <begin position="1"/>
        <end position="20"/>
    </location>
</feature>
<feature type="compositionally biased region" description="Low complexity" evidence="1">
    <location>
        <begin position="373"/>
        <end position="384"/>
    </location>
</feature>
<keyword evidence="2" id="KW-0732">Signal</keyword>
<feature type="chain" id="PRO_5034882862" evidence="2">
    <location>
        <begin position="21"/>
        <end position="461"/>
    </location>
</feature>